<evidence type="ECO:0000259" key="2">
    <source>
        <dbReference type="Pfam" id="PF01425"/>
    </source>
</evidence>
<protein>
    <submittedName>
        <fullName evidence="3">Amidase</fullName>
    </submittedName>
</protein>
<dbReference type="PANTHER" id="PTHR11895:SF176">
    <property type="entry name" value="AMIDASE AMID-RELATED"/>
    <property type="match status" value="1"/>
</dbReference>
<reference evidence="3 4" key="1">
    <citation type="submission" date="2024-06" db="EMBL/GenBank/DDBJ databases">
        <title>The Natural Products Discovery Center: Release of the First 8490 Sequenced Strains for Exploring Actinobacteria Biosynthetic Diversity.</title>
        <authorList>
            <person name="Kalkreuter E."/>
            <person name="Kautsar S.A."/>
            <person name="Yang D."/>
            <person name="Bader C.D."/>
            <person name="Teijaro C.N."/>
            <person name="Fluegel L."/>
            <person name="Davis C.M."/>
            <person name="Simpson J.R."/>
            <person name="Lauterbach L."/>
            <person name="Steele A.D."/>
            <person name="Gui C."/>
            <person name="Meng S."/>
            <person name="Li G."/>
            <person name="Viehrig K."/>
            <person name="Ye F."/>
            <person name="Su P."/>
            <person name="Kiefer A.F."/>
            <person name="Nichols A."/>
            <person name="Cepeda A.J."/>
            <person name="Yan W."/>
            <person name="Fan B."/>
            <person name="Jiang Y."/>
            <person name="Adhikari A."/>
            <person name="Zheng C.-J."/>
            <person name="Schuster L."/>
            <person name="Cowan T.M."/>
            <person name="Smanski M.J."/>
            <person name="Chevrette M.G."/>
            <person name="De Carvalho L.P.S."/>
            <person name="Shen B."/>
        </authorList>
    </citation>
    <scope>NUCLEOTIDE SEQUENCE [LARGE SCALE GENOMIC DNA]</scope>
    <source>
        <strain evidence="3 4">NPDC048946</strain>
    </source>
</reference>
<feature type="region of interest" description="Disordered" evidence="1">
    <location>
        <begin position="45"/>
        <end position="77"/>
    </location>
</feature>
<evidence type="ECO:0000256" key="1">
    <source>
        <dbReference type="SAM" id="MobiDB-lite"/>
    </source>
</evidence>
<dbReference type="RefSeq" id="WP_358354787.1">
    <property type="nucleotide sequence ID" value="NZ_JBEZFP010000039.1"/>
</dbReference>
<dbReference type="PANTHER" id="PTHR11895">
    <property type="entry name" value="TRANSAMIDASE"/>
    <property type="match status" value="1"/>
</dbReference>
<dbReference type="Gene3D" id="3.90.1300.10">
    <property type="entry name" value="Amidase signature (AS) domain"/>
    <property type="match status" value="1"/>
</dbReference>
<evidence type="ECO:0000313" key="3">
    <source>
        <dbReference type="EMBL" id="MEU8135241.1"/>
    </source>
</evidence>
<accession>A0ABV3DHL0</accession>
<evidence type="ECO:0000313" key="4">
    <source>
        <dbReference type="Proteomes" id="UP001551482"/>
    </source>
</evidence>
<comment type="caution">
    <text evidence="3">The sequence shown here is derived from an EMBL/GenBank/DDBJ whole genome shotgun (WGS) entry which is preliminary data.</text>
</comment>
<dbReference type="InterPro" id="IPR000120">
    <property type="entry name" value="Amidase"/>
</dbReference>
<dbReference type="Pfam" id="PF01425">
    <property type="entry name" value="Amidase"/>
    <property type="match status" value="1"/>
</dbReference>
<name>A0ABV3DHL0_9ACTN</name>
<dbReference type="SUPFAM" id="SSF75304">
    <property type="entry name" value="Amidase signature (AS) enzymes"/>
    <property type="match status" value="1"/>
</dbReference>
<dbReference type="InterPro" id="IPR023631">
    <property type="entry name" value="Amidase_dom"/>
</dbReference>
<dbReference type="InterPro" id="IPR036928">
    <property type="entry name" value="AS_sf"/>
</dbReference>
<dbReference type="EMBL" id="JBEZFP010000039">
    <property type="protein sequence ID" value="MEU8135241.1"/>
    <property type="molecule type" value="Genomic_DNA"/>
</dbReference>
<keyword evidence="4" id="KW-1185">Reference proteome</keyword>
<sequence>MSTSDSGAVRDFLASDGITPSEGELAALAAARAQTEADARTLHATAPAEGENAGLPGRAPTFAEGTAPDATHTPDGSLLRTADALAQGKVSSVELVTELLARADASDPGLGVYLARFDDAALAAARDADDARARGDVRGPLHGVPITLKDLIASREGPTTAHSAVPPRHTGGEDALVTRRLRDAGAVVLGKVSLSEFGFGASDDPELPVTRNPWDTERWPGGSSSGSAAGVAAGLFPASIGTDTGGSIRIPSALCGVTGFKPTFGAVPVDGVVPGAPTVDTVGPIAADAADCLALYQVIAGVPARGPGDPGILRGLRVAVDTTGLDRPGADPAAGRAVADAVRVLADAGAVIREQAVPGLADLETACRVVQGAETYDTHRERLARHWSAYGSLTRVFMAAGAFWTARDYLHAQRVRARGRRQVAEFLGEYDVVLSATIGTAAPRLDAGLLHLLPLFYTSVWNATGFPAVSLPGPPNVAGLPIGLQLAAAPAADHRLLTVAHALQMRTDWHLRRPAPSVRT</sequence>
<organism evidence="3 4">
    <name type="scientific">Streptodolium elevatio</name>
    <dbReference type="NCBI Taxonomy" id="3157996"/>
    <lineage>
        <taxon>Bacteria</taxon>
        <taxon>Bacillati</taxon>
        <taxon>Actinomycetota</taxon>
        <taxon>Actinomycetes</taxon>
        <taxon>Kitasatosporales</taxon>
        <taxon>Streptomycetaceae</taxon>
        <taxon>Streptodolium</taxon>
    </lineage>
</organism>
<proteinExistence type="predicted"/>
<feature type="domain" description="Amidase" evidence="2">
    <location>
        <begin position="94"/>
        <end position="497"/>
    </location>
</feature>
<dbReference type="InterPro" id="IPR020556">
    <property type="entry name" value="Amidase_CS"/>
</dbReference>
<dbReference type="Proteomes" id="UP001551482">
    <property type="component" value="Unassembled WGS sequence"/>
</dbReference>
<dbReference type="PROSITE" id="PS00571">
    <property type="entry name" value="AMIDASES"/>
    <property type="match status" value="1"/>
</dbReference>
<gene>
    <name evidence="3" type="ORF">AB0C36_17185</name>
</gene>